<dbReference type="AlphaFoldDB" id="A0A0F2T5J9"/>
<proteinExistence type="predicted"/>
<protein>
    <submittedName>
        <fullName evidence="2">Uncharacterized protein</fullName>
    </submittedName>
</protein>
<evidence type="ECO:0000313" key="2">
    <source>
        <dbReference type="EMBL" id="KJS58463.1"/>
    </source>
</evidence>
<feature type="compositionally biased region" description="Low complexity" evidence="1">
    <location>
        <begin position="150"/>
        <end position="168"/>
    </location>
</feature>
<sequence>MFIGAYHARIYRVYHLRFCGYGSGMSGRISASRASAVRAAQKAKAARDAERLRREKQVEAALTDFYEQTGRAEQLRASASARAAKVLADAEAAAVEPERRAREAVVALHGLGEPRDQIAELTGLALGDVRTILAESAGSAAPRDGGRGAGPEVAAGAGPAGSAVGSGSAVVGEAVAG</sequence>
<gene>
    <name evidence="2" type="ORF">VM95_33160</name>
</gene>
<evidence type="ECO:0000313" key="3">
    <source>
        <dbReference type="Proteomes" id="UP000033699"/>
    </source>
</evidence>
<feature type="region of interest" description="Disordered" evidence="1">
    <location>
        <begin position="137"/>
        <end position="168"/>
    </location>
</feature>
<dbReference type="EMBL" id="JZKH01000109">
    <property type="protein sequence ID" value="KJS58463.1"/>
    <property type="molecule type" value="Genomic_DNA"/>
</dbReference>
<dbReference type="PATRIC" id="fig|359131.3.peg.785"/>
<reference evidence="2 3" key="1">
    <citation type="submission" date="2015-02" db="EMBL/GenBank/DDBJ databases">
        <authorList>
            <person name="Ju K.-S."/>
            <person name="Doroghazi J.R."/>
            <person name="Metcalf W."/>
        </authorList>
    </citation>
    <scope>NUCLEOTIDE SEQUENCE [LARGE SCALE GENOMIC DNA]</scope>
    <source>
        <strain evidence="2 3">ATCC 31215</strain>
    </source>
</reference>
<dbReference type="Proteomes" id="UP000033699">
    <property type="component" value="Unassembled WGS sequence"/>
</dbReference>
<comment type="caution">
    <text evidence="2">The sequence shown here is derived from an EMBL/GenBank/DDBJ whole genome shotgun (WGS) entry which is preliminary data.</text>
</comment>
<accession>A0A0F2T5J9</accession>
<organism evidence="2 3">
    <name type="scientific">Streptomyces rubellomurinus (strain ATCC 31215)</name>
    <dbReference type="NCBI Taxonomy" id="359131"/>
    <lineage>
        <taxon>Bacteria</taxon>
        <taxon>Bacillati</taxon>
        <taxon>Actinomycetota</taxon>
        <taxon>Actinomycetes</taxon>
        <taxon>Kitasatosporales</taxon>
        <taxon>Streptomycetaceae</taxon>
        <taxon>Streptomyces</taxon>
    </lineage>
</organism>
<keyword evidence="3" id="KW-1185">Reference proteome</keyword>
<name>A0A0F2T5J9_STRR3</name>
<evidence type="ECO:0000256" key="1">
    <source>
        <dbReference type="SAM" id="MobiDB-lite"/>
    </source>
</evidence>